<dbReference type="AlphaFoldDB" id="A0A644X9T4"/>
<dbReference type="SUPFAM" id="SSF52540">
    <property type="entry name" value="P-loop containing nucleoside triphosphate hydrolases"/>
    <property type="match status" value="1"/>
</dbReference>
<dbReference type="InterPro" id="IPR003593">
    <property type="entry name" value="AAA+_ATPase"/>
</dbReference>
<comment type="subcellular location">
    <subcellularLocation>
        <location evidence="1">Membrane</location>
        <topology evidence="1">Multi-pass membrane protein</topology>
    </subcellularLocation>
</comment>
<dbReference type="SMART" id="SM00382">
    <property type="entry name" value="AAA"/>
    <property type="match status" value="1"/>
</dbReference>
<evidence type="ECO:0000313" key="10">
    <source>
        <dbReference type="EMBL" id="MPM11003.1"/>
    </source>
</evidence>
<dbReference type="PROSITE" id="PS00211">
    <property type="entry name" value="ABC_TRANSPORTER_1"/>
    <property type="match status" value="1"/>
</dbReference>
<dbReference type="GO" id="GO:0005524">
    <property type="term" value="F:ATP binding"/>
    <property type="evidence" value="ECO:0007669"/>
    <property type="project" value="UniProtKB-KW"/>
</dbReference>
<feature type="transmembrane region" description="Helical" evidence="7">
    <location>
        <begin position="21"/>
        <end position="43"/>
    </location>
</feature>
<dbReference type="InterPro" id="IPR003439">
    <property type="entry name" value="ABC_transporter-like_ATP-bd"/>
</dbReference>
<feature type="transmembrane region" description="Helical" evidence="7">
    <location>
        <begin position="243"/>
        <end position="265"/>
    </location>
</feature>
<dbReference type="GO" id="GO:0015421">
    <property type="term" value="F:ABC-type oligopeptide transporter activity"/>
    <property type="evidence" value="ECO:0007669"/>
    <property type="project" value="TreeGrafter"/>
</dbReference>
<evidence type="ECO:0000256" key="1">
    <source>
        <dbReference type="ARBA" id="ARBA00004141"/>
    </source>
</evidence>
<feature type="transmembrane region" description="Helical" evidence="7">
    <location>
        <begin position="55"/>
        <end position="74"/>
    </location>
</feature>
<dbReference type="Gene3D" id="3.40.50.300">
    <property type="entry name" value="P-loop containing nucleotide triphosphate hydrolases"/>
    <property type="match status" value="1"/>
</dbReference>
<dbReference type="InterPro" id="IPR039421">
    <property type="entry name" value="Type_1_exporter"/>
</dbReference>
<keyword evidence="2 7" id="KW-0812">Transmembrane</keyword>
<evidence type="ECO:0000259" key="9">
    <source>
        <dbReference type="PROSITE" id="PS50929"/>
    </source>
</evidence>
<evidence type="ECO:0000256" key="2">
    <source>
        <dbReference type="ARBA" id="ARBA00022692"/>
    </source>
</evidence>
<sequence>MKNKNGLGVVFRKTVRQNSGMTLLTGILIAACVAAALFPPLVLEQMVNRLTGRQAVSLVLPLGYFGLLALSDLLESGQSVMITVFGQKMTHSLRSELCAKLKRLPAAYFTQHAPAKITSRFVNDVDVVDSLFTNGIIGMVADAFKVLSILMVIFYKSTGLGILMLLVTPALFAMTRLFQKRMLKAQLANRVAVSKVNNHVPETIHNIRTIHTLFRQKYMEEKYDSYIEESYRALDKSNLYDSIYSPIVIFVSSCVIAVMMVFAALGGGMQQFFGITVGTAVAIIAYVGKVFEPLESIGMEIQNIQSAVAGVKRINEFLSERERTVPEGTSNRAFSDANGESAISFDNVEFGYDDKTVVLQDMSFSVQQGEAVTFIGRTGAGKSTLFKLILGLYAPQKGQILINGIDAAQISDKRKRKLFGYVEQTFHSVAGTVAEQISLFDDSIGQKQIEEAAKLVGLHENIMELDQRYNTPVEKLTFSQGQFQLLSIARAIASQPKILLLDEITANLDSETELRVLQGLERACKGRTVLSISHRLNESTHSSRLIQIGE</sequence>
<name>A0A644X9T4_9ZZZZ</name>
<dbReference type="GO" id="GO:0016020">
    <property type="term" value="C:membrane"/>
    <property type="evidence" value="ECO:0007669"/>
    <property type="project" value="UniProtKB-SubCell"/>
</dbReference>
<dbReference type="PROSITE" id="PS50929">
    <property type="entry name" value="ABC_TM1F"/>
    <property type="match status" value="1"/>
</dbReference>
<evidence type="ECO:0000256" key="5">
    <source>
        <dbReference type="ARBA" id="ARBA00022989"/>
    </source>
</evidence>
<dbReference type="PANTHER" id="PTHR43394:SF1">
    <property type="entry name" value="ATP-BINDING CASSETTE SUB-FAMILY B MEMBER 10, MITOCHONDRIAL"/>
    <property type="match status" value="1"/>
</dbReference>
<dbReference type="InterPro" id="IPR036640">
    <property type="entry name" value="ABC1_TM_sf"/>
</dbReference>
<evidence type="ECO:0000256" key="3">
    <source>
        <dbReference type="ARBA" id="ARBA00022741"/>
    </source>
</evidence>
<feature type="transmembrane region" description="Helical" evidence="7">
    <location>
        <begin position="271"/>
        <end position="291"/>
    </location>
</feature>
<dbReference type="PROSITE" id="PS51257">
    <property type="entry name" value="PROKAR_LIPOPROTEIN"/>
    <property type="match status" value="1"/>
</dbReference>
<evidence type="ECO:0000256" key="6">
    <source>
        <dbReference type="ARBA" id="ARBA00023136"/>
    </source>
</evidence>
<dbReference type="CDD" id="cd18544">
    <property type="entry name" value="ABC_6TM_TmrA_like"/>
    <property type="match status" value="1"/>
</dbReference>
<comment type="caution">
    <text evidence="10">The sequence shown here is derived from an EMBL/GenBank/DDBJ whole genome shotgun (WGS) entry which is preliminary data.</text>
</comment>
<reference evidence="10" key="1">
    <citation type="submission" date="2019-08" db="EMBL/GenBank/DDBJ databases">
        <authorList>
            <person name="Kucharzyk K."/>
            <person name="Murdoch R.W."/>
            <person name="Higgins S."/>
            <person name="Loffler F."/>
        </authorList>
    </citation>
    <scope>NUCLEOTIDE SEQUENCE</scope>
</reference>
<dbReference type="InterPro" id="IPR027417">
    <property type="entry name" value="P-loop_NTPase"/>
</dbReference>
<dbReference type="Pfam" id="PF00664">
    <property type="entry name" value="ABC_membrane"/>
    <property type="match status" value="1"/>
</dbReference>
<keyword evidence="5 7" id="KW-1133">Transmembrane helix</keyword>
<proteinExistence type="predicted"/>
<evidence type="ECO:0000256" key="7">
    <source>
        <dbReference type="SAM" id="Phobius"/>
    </source>
</evidence>
<dbReference type="InterPro" id="IPR011527">
    <property type="entry name" value="ABC1_TM_dom"/>
</dbReference>
<dbReference type="InterPro" id="IPR017871">
    <property type="entry name" value="ABC_transporter-like_CS"/>
</dbReference>
<keyword evidence="4 10" id="KW-0067">ATP-binding</keyword>
<keyword evidence="6 7" id="KW-0472">Membrane</keyword>
<accession>A0A644X9T4</accession>
<dbReference type="EMBL" id="VSSQ01001770">
    <property type="protein sequence ID" value="MPM11003.1"/>
    <property type="molecule type" value="Genomic_DNA"/>
</dbReference>
<dbReference type="GO" id="GO:0016887">
    <property type="term" value="F:ATP hydrolysis activity"/>
    <property type="evidence" value="ECO:0007669"/>
    <property type="project" value="InterPro"/>
</dbReference>
<feature type="domain" description="ABC transmembrane type-1" evidence="9">
    <location>
        <begin position="23"/>
        <end position="306"/>
    </location>
</feature>
<organism evidence="10">
    <name type="scientific">bioreactor metagenome</name>
    <dbReference type="NCBI Taxonomy" id="1076179"/>
    <lineage>
        <taxon>unclassified sequences</taxon>
        <taxon>metagenomes</taxon>
        <taxon>ecological metagenomes</taxon>
    </lineage>
</organism>
<dbReference type="PROSITE" id="PS50893">
    <property type="entry name" value="ABC_TRANSPORTER_2"/>
    <property type="match status" value="1"/>
</dbReference>
<gene>
    <name evidence="10" type="ORF">SDC9_57341</name>
</gene>
<evidence type="ECO:0000256" key="4">
    <source>
        <dbReference type="ARBA" id="ARBA00022840"/>
    </source>
</evidence>
<dbReference type="Pfam" id="PF00005">
    <property type="entry name" value="ABC_tran"/>
    <property type="match status" value="1"/>
</dbReference>
<keyword evidence="3" id="KW-0547">Nucleotide-binding</keyword>
<feature type="domain" description="ABC transporter" evidence="8">
    <location>
        <begin position="343"/>
        <end position="548"/>
    </location>
</feature>
<dbReference type="PANTHER" id="PTHR43394">
    <property type="entry name" value="ATP-DEPENDENT PERMEASE MDL1, MITOCHONDRIAL"/>
    <property type="match status" value="1"/>
</dbReference>
<evidence type="ECO:0000259" key="8">
    <source>
        <dbReference type="PROSITE" id="PS50893"/>
    </source>
</evidence>
<dbReference type="Gene3D" id="1.20.1560.10">
    <property type="entry name" value="ABC transporter type 1, transmembrane domain"/>
    <property type="match status" value="1"/>
</dbReference>
<protein>
    <submittedName>
        <fullName evidence="10">Putative ABC transporter ATP-binding protein</fullName>
    </submittedName>
</protein>
<dbReference type="SUPFAM" id="SSF90123">
    <property type="entry name" value="ABC transporter transmembrane region"/>
    <property type="match status" value="1"/>
</dbReference>